<feature type="transmembrane region" description="Helical" evidence="6">
    <location>
        <begin position="81"/>
        <end position="100"/>
    </location>
</feature>
<dbReference type="InterPro" id="IPR008521">
    <property type="entry name" value="Mg_trans_NIPA"/>
</dbReference>
<keyword evidence="8" id="KW-1185">Reference proteome</keyword>
<reference evidence="7" key="1">
    <citation type="journal article" date="2021" name="IMA Fungus">
        <title>Genomic characterization of three marine fungi, including Emericellopsis atlantica sp. nov. with signatures of a generalist lifestyle and marine biomass degradation.</title>
        <authorList>
            <person name="Hagestad O.C."/>
            <person name="Hou L."/>
            <person name="Andersen J.H."/>
            <person name="Hansen E.H."/>
            <person name="Altermark B."/>
            <person name="Li C."/>
            <person name="Kuhnert E."/>
            <person name="Cox R.J."/>
            <person name="Crous P.W."/>
            <person name="Spatafora J.W."/>
            <person name="Lail K."/>
            <person name="Amirebrahimi M."/>
            <person name="Lipzen A."/>
            <person name="Pangilinan J."/>
            <person name="Andreopoulos W."/>
            <person name="Hayes R.D."/>
            <person name="Ng V."/>
            <person name="Grigoriev I.V."/>
            <person name="Jackson S.A."/>
            <person name="Sutton T.D.S."/>
            <person name="Dobson A.D.W."/>
            <person name="Rama T."/>
        </authorList>
    </citation>
    <scope>NUCLEOTIDE SEQUENCE</scope>
    <source>
        <strain evidence="7">TRa018bII</strain>
    </source>
</reference>
<comment type="subcellular location">
    <subcellularLocation>
        <location evidence="1">Membrane</location>
        <topology evidence="1">Multi-pass membrane protein</topology>
    </subcellularLocation>
</comment>
<comment type="caution">
    <text evidence="7">The sequence shown here is derived from an EMBL/GenBank/DDBJ whole genome shotgun (WGS) entry which is preliminary data.</text>
</comment>
<feature type="region of interest" description="Disordered" evidence="5">
    <location>
        <begin position="586"/>
        <end position="729"/>
    </location>
</feature>
<keyword evidence="3 6" id="KW-1133">Transmembrane helix</keyword>
<feature type="transmembrane region" description="Helical" evidence="6">
    <location>
        <begin position="134"/>
        <end position="156"/>
    </location>
</feature>
<dbReference type="Gene3D" id="1.10.3730.20">
    <property type="match status" value="1"/>
</dbReference>
<name>A0A9P7Y943_9HELO</name>
<dbReference type="OrthoDB" id="6428174at2759"/>
<feature type="region of interest" description="Disordered" evidence="5">
    <location>
        <begin position="417"/>
        <end position="529"/>
    </location>
</feature>
<dbReference type="EMBL" id="MU251771">
    <property type="protein sequence ID" value="KAG9229420.1"/>
    <property type="molecule type" value="Genomic_DNA"/>
</dbReference>
<dbReference type="PANTHER" id="PTHR12570">
    <property type="match status" value="1"/>
</dbReference>
<evidence type="ECO:0000256" key="2">
    <source>
        <dbReference type="ARBA" id="ARBA00022692"/>
    </source>
</evidence>
<dbReference type="Proteomes" id="UP000824998">
    <property type="component" value="Unassembled WGS sequence"/>
</dbReference>
<evidence type="ECO:0000313" key="8">
    <source>
        <dbReference type="Proteomes" id="UP000824998"/>
    </source>
</evidence>
<evidence type="ECO:0000256" key="5">
    <source>
        <dbReference type="SAM" id="MobiDB-lite"/>
    </source>
</evidence>
<feature type="transmembrane region" description="Helical" evidence="6">
    <location>
        <begin position="302"/>
        <end position="321"/>
    </location>
</feature>
<dbReference type="GO" id="GO:0016020">
    <property type="term" value="C:membrane"/>
    <property type="evidence" value="ECO:0007669"/>
    <property type="project" value="UniProtKB-SubCell"/>
</dbReference>
<dbReference type="SUPFAM" id="SSF103481">
    <property type="entry name" value="Multidrug resistance efflux transporter EmrE"/>
    <property type="match status" value="1"/>
</dbReference>
<accession>A0A9P7Y943</accession>
<protein>
    <submittedName>
        <fullName evidence="7">Magnesium transporter NIPA-domain-containing protein</fullName>
    </submittedName>
</protein>
<feature type="transmembrane region" description="Helical" evidence="6">
    <location>
        <begin position="204"/>
        <end position="228"/>
    </location>
</feature>
<feature type="transmembrane region" description="Helical" evidence="6">
    <location>
        <begin position="107"/>
        <end position="128"/>
    </location>
</feature>
<evidence type="ECO:0000256" key="6">
    <source>
        <dbReference type="SAM" id="Phobius"/>
    </source>
</evidence>
<dbReference type="PANTHER" id="PTHR12570:SF92">
    <property type="entry name" value="SPICHTHYIN, ISOFORM B"/>
    <property type="match status" value="1"/>
</dbReference>
<dbReference type="GO" id="GO:0015095">
    <property type="term" value="F:magnesium ion transmembrane transporter activity"/>
    <property type="evidence" value="ECO:0007669"/>
    <property type="project" value="InterPro"/>
</dbReference>
<feature type="compositionally biased region" description="Basic and acidic residues" evidence="5">
    <location>
        <begin position="690"/>
        <end position="709"/>
    </location>
</feature>
<feature type="transmembrane region" description="Helical" evidence="6">
    <location>
        <begin position="37"/>
        <end position="55"/>
    </location>
</feature>
<sequence length="729" mass="79311">MDEAAHALAAAHDLIARSGGANAENSGASRPPIFKTVGILLAIASGVFIGISFVLKKVGLLRANDKYQEVAGEGYGYLKNAYWWGGMTLMIIGEICNFVAYAFVDAILVTPMGALSVVITAILSAIFLKERLSLVGKIGCFLCIIGSVVIVLNAPATSSAATIQDMQHFVIAPGFLSYAGVLIVACTFVAFWVGPRYGKKSMLVYLSICSLIGGLSVVATQGLGAAIISQIQGKKQYDQWFLYVLFVFVIATLLVEIIYLNKALNLFNAAMVTPTYYVFFTSSTILTSVILFRGFKGTPASIITMVMGFFTICAGVVLLQLSKSAKDVPDTAVFAGDLDQVRTIAEQEQPETEPKADAIRGTAAIVRRFSTARTKMELEEAKRLHEEKMAHDLGTIGEHGGQAQYEFDGLRRRRTTFGTAPGSLRSRGNSTPFPMYSETVPGTPAQHPPLGMSRFPDSDSEDEERPVTRGSSVFGRVRSVMTPGRNRSNVGSGASNMQSPMHPVPLTEISIPAYSGDDAGNAGNEYDGRDTSYNGAGERHITIIDEASQRLGSRGSHKLHPNHGAPTPPPHSARRQFSFQHMFRRGQTETPPQPDDHPVQSWSPMVRKGMGHRKASVGSHTKEATEEERLGLVKGDTRIEPPVPPYVGEETEEEEWPADPKSPGRKRDLTPPRREGREPEKPSFPGSRSSSEDYYAKQKMKWETDEYGPKSRSRSPPRSPRGDGKGAFI</sequence>
<feature type="compositionally biased region" description="Basic and acidic residues" evidence="5">
    <location>
        <begin position="620"/>
        <end position="639"/>
    </location>
</feature>
<feature type="compositionally biased region" description="Basic and acidic residues" evidence="5">
    <location>
        <begin position="665"/>
        <end position="681"/>
    </location>
</feature>
<feature type="compositionally biased region" description="Polar residues" evidence="5">
    <location>
        <begin position="485"/>
        <end position="499"/>
    </location>
</feature>
<keyword evidence="2 6" id="KW-0812">Transmembrane</keyword>
<feature type="transmembrane region" description="Helical" evidence="6">
    <location>
        <begin position="168"/>
        <end position="192"/>
    </location>
</feature>
<feature type="compositionally biased region" description="Basic and acidic residues" evidence="5">
    <location>
        <begin position="720"/>
        <end position="729"/>
    </location>
</feature>
<feature type="transmembrane region" description="Helical" evidence="6">
    <location>
        <begin position="240"/>
        <end position="260"/>
    </location>
</feature>
<evidence type="ECO:0000256" key="1">
    <source>
        <dbReference type="ARBA" id="ARBA00004141"/>
    </source>
</evidence>
<feature type="transmembrane region" description="Helical" evidence="6">
    <location>
        <begin position="275"/>
        <end position="295"/>
    </location>
</feature>
<keyword evidence="4 6" id="KW-0472">Membrane</keyword>
<evidence type="ECO:0000313" key="7">
    <source>
        <dbReference type="EMBL" id="KAG9229420.1"/>
    </source>
</evidence>
<evidence type="ECO:0000256" key="4">
    <source>
        <dbReference type="ARBA" id="ARBA00023136"/>
    </source>
</evidence>
<evidence type="ECO:0000256" key="3">
    <source>
        <dbReference type="ARBA" id="ARBA00022989"/>
    </source>
</evidence>
<feature type="region of interest" description="Disordered" evidence="5">
    <location>
        <begin position="553"/>
        <end position="574"/>
    </location>
</feature>
<dbReference type="AlphaFoldDB" id="A0A9P7Y943"/>
<proteinExistence type="predicted"/>
<organism evidence="7 8">
    <name type="scientific">Amylocarpus encephaloides</name>
    <dbReference type="NCBI Taxonomy" id="45428"/>
    <lineage>
        <taxon>Eukaryota</taxon>
        <taxon>Fungi</taxon>
        <taxon>Dikarya</taxon>
        <taxon>Ascomycota</taxon>
        <taxon>Pezizomycotina</taxon>
        <taxon>Leotiomycetes</taxon>
        <taxon>Helotiales</taxon>
        <taxon>Helotiales incertae sedis</taxon>
        <taxon>Amylocarpus</taxon>
    </lineage>
</organism>
<gene>
    <name evidence="7" type="ORF">BJ875DRAFT_387405</name>
</gene>
<dbReference type="InterPro" id="IPR037185">
    <property type="entry name" value="EmrE-like"/>
</dbReference>
<dbReference type="Pfam" id="PF05653">
    <property type="entry name" value="Mg_trans_NIPA"/>
    <property type="match status" value="1"/>
</dbReference>